<evidence type="ECO:0000313" key="3">
    <source>
        <dbReference type="EMBL" id="RAL49053.1"/>
    </source>
</evidence>
<comment type="caution">
    <text evidence="3">The sequence shown here is derived from an EMBL/GenBank/DDBJ whole genome shotgun (WGS) entry which is preliminary data.</text>
</comment>
<dbReference type="PANTHER" id="PTHR31286">
    <property type="entry name" value="GLYCINE-RICH CELL WALL STRUCTURAL PROTEIN 1.8-LIKE"/>
    <property type="match status" value="1"/>
</dbReference>
<dbReference type="InterPro" id="IPR040256">
    <property type="entry name" value="At4g02000-like"/>
</dbReference>
<dbReference type="InterPro" id="IPR025558">
    <property type="entry name" value="DUF4283"/>
</dbReference>
<reference evidence="3 4" key="1">
    <citation type="submission" date="2018-06" db="EMBL/GenBank/DDBJ databases">
        <title>The Genome of Cuscuta australis (Dodder) Provides Insight into the Evolution of Plant Parasitism.</title>
        <authorList>
            <person name="Liu H."/>
        </authorList>
    </citation>
    <scope>NUCLEOTIDE SEQUENCE [LARGE SCALE GENOMIC DNA]</scope>
    <source>
        <strain evidence="4">cv. Yunnan</strain>
        <tissue evidence="3">Vines</tissue>
    </source>
</reference>
<sequence>MLATSSGEAFGHPSSSTVIPSNVFTFYTLPISTATTTLTLLSTNRWNPIAPKLGKSYAAVMVASSHQGIPITLPPREVEKHKGLPCVAFSSEEASTLASRFSKALVGSFYFGRPSLDFIRHNLERIGYTRFSVTLLDKAHILLNFSIAEDYHRCFKRREWMLGSFKMTISKWTPHFDPKLESPIVPIWISIQDLPIHLHAKESLLCIGQIFGNPIKLDVTIEYFGRPSLIRICVEVDISKPQINKFVVHDGTQPLFLNAIYEEVPDYCQDCKGIAKHNPTCKHKHLNTTDSRNIPLNAKDQGKNTYNKQQDKRPLSEIPHPIYTSKANKQKPSYFPSTSQPNTTSQNSPTILTPTSINSTTLDHSNPTPSNSKPNSPDNPPIQTNINTHLVNTHSTNSTQQIPTTITSHKNTSPAYQPTILNHNNKPSTTLDDSHFTSLPIIPTPQPFISTAQPTVIHSLQPTKPQPNSIISPLQPTKPLCHTTESLVTHLDNLSYSPTPEDILNTIAGEVFNICKIGNGSLSTTFRDDTGIKSNSSKYSVTYLG</sequence>
<organism evidence="3 4">
    <name type="scientific">Cuscuta australis</name>
    <dbReference type="NCBI Taxonomy" id="267555"/>
    <lineage>
        <taxon>Eukaryota</taxon>
        <taxon>Viridiplantae</taxon>
        <taxon>Streptophyta</taxon>
        <taxon>Embryophyta</taxon>
        <taxon>Tracheophyta</taxon>
        <taxon>Spermatophyta</taxon>
        <taxon>Magnoliopsida</taxon>
        <taxon>eudicotyledons</taxon>
        <taxon>Gunneridae</taxon>
        <taxon>Pentapetalae</taxon>
        <taxon>asterids</taxon>
        <taxon>lamiids</taxon>
        <taxon>Solanales</taxon>
        <taxon>Convolvulaceae</taxon>
        <taxon>Cuscuteae</taxon>
        <taxon>Cuscuta</taxon>
        <taxon>Cuscuta subgen. Grammica</taxon>
        <taxon>Cuscuta sect. Cleistogrammica</taxon>
    </lineage>
</organism>
<feature type="compositionally biased region" description="Low complexity" evidence="1">
    <location>
        <begin position="336"/>
        <end position="350"/>
    </location>
</feature>
<feature type="compositionally biased region" description="Polar residues" evidence="1">
    <location>
        <begin position="351"/>
        <end position="364"/>
    </location>
</feature>
<evidence type="ECO:0000313" key="4">
    <source>
        <dbReference type="Proteomes" id="UP000249390"/>
    </source>
</evidence>
<keyword evidence="4" id="KW-1185">Reference proteome</keyword>
<dbReference type="Pfam" id="PF14111">
    <property type="entry name" value="DUF4283"/>
    <property type="match status" value="1"/>
</dbReference>
<feature type="compositionally biased region" description="Low complexity" evidence="1">
    <location>
        <begin position="365"/>
        <end position="376"/>
    </location>
</feature>
<dbReference type="EMBL" id="NQVE01000093">
    <property type="protein sequence ID" value="RAL49053.1"/>
    <property type="molecule type" value="Genomic_DNA"/>
</dbReference>
<name>A0A328DY46_9ASTE</name>
<dbReference type="Proteomes" id="UP000249390">
    <property type="component" value="Unassembled WGS sequence"/>
</dbReference>
<gene>
    <name evidence="3" type="ORF">DM860_015044</name>
</gene>
<dbReference type="AlphaFoldDB" id="A0A328DY46"/>
<proteinExistence type="predicted"/>
<protein>
    <recommendedName>
        <fullName evidence="2">DUF4283 domain-containing protein</fullName>
    </recommendedName>
</protein>
<evidence type="ECO:0000256" key="1">
    <source>
        <dbReference type="SAM" id="MobiDB-lite"/>
    </source>
</evidence>
<dbReference type="PANTHER" id="PTHR31286:SF180">
    <property type="entry name" value="OS10G0362600 PROTEIN"/>
    <property type="match status" value="1"/>
</dbReference>
<accession>A0A328DY46</accession>
<evidence type="ECO:0000259" key="2">
    <source>
        <dbReference type="Pfam" id="PF14111"/>
    </source>
</evidence>
<feature type="domain" description="DUF4283" evidence="2">
    <location>
        <begin position="99"/>
        <end position="179"/>
    </location>
</feature>
<feature type="region of interest" description="Disordered" evidence="1">
    <location>
        <begin position="286"/>
        <end position="386"/>
    </location>
</feature>